<keyword evidence="7 10" id="KW-0460">Magnesium</keyword>
<dbReference type="GO" id="GO:0016740">
    <property type="term" value="F:transferase activity"/>
    <property type="evidence" value="ECO:0007669"/>
    <property type="project" value="UniProtKB-UniRule"/>
</dbReference>
<dbReference type="EMBL" id="AOGK01000005">
    <property type="protein sequence ID" value="MDG5975225.1"/>
    <property type="molecule type" value="Genomic_DNA"/>
</dbReference>
<keyword evidence="4 10" id="KW-0808">Transferase</keyword>
<evidence type="ECO:0000256" key="5">
    <source>
        <dbReference type="ARBA" id="ARBA00022723"/>
    </source>
</evidence>
<evidence type="ECO:0000256" key="1">
    <source>
        <dbReference type="ARBA" id="ARBA00011955"/>
    </source>
</evidence>
<reference evidence="12" key="1">
    <citation type="submission" date="2013-01" db="EMBL/GenBank/DDBJ databases">
        <title>Genome draft of Hydrogenophaga taeniospiralis 2K1.</title>
        <authorList>
            <person name="Gomila M."/>
            <person name="Lalucat J."/>
        </authorList>
    </citation>
    <scope>NUCLEOTIDE SEQUENCE</scope>
    <source>
        <strain evidence="12">CCUG 15921</strain>
    </source>
</reference>
<dbReference type="InterPro" id="IPR003374">
    <property type="entry name" value="ApbE-like_sf"/>
</dbReference>
<comment type="caution">
    <text evidence="12">The sequence shown here is derived from an EMBL/GenBank/DDBJ whole genome shotgun (WGS) entry which is preliminary data.</text>
</comment>
<dbReference type="GO" id="GO:0046872">
    <property type="term" value="F:metal ion binding"/>
    <property type="evidence" value="ECO:0007669"/>
    <property type="project" value="UniProtKB-UniRule"/>
</dbReference>
<organism evidence="12 13">
    <name type="scientific">Hydrogenophaga taeniospiralis CCUG 15921</name>
    <dbReference type="NCBI Taxonomy" id="1281780"/>
    <lineage>
        <taxon>Bacteria</taxon>
        <taxon>Pseudomonadati</taxon>
        <taxon>Pseudomonadota</taxon>
        <taxon>Betaproteobacteria</taxon>
        <taxon>Burkholderiales</taxon>
        <taxon>Comamonadaceae</taxon>
        <taxon>Hydrogenophaga</taxon>
    </lineage>
</organism>
<dbReference type="PANTHER" id="PTHR30040:SF2">
    <property type="entry name" value="FAD:PROTEIN FMN TRANSFERASE"/>
    <property type="match status" value="1"/>
</dbReference>
<sequence length="322" mass="35284">MSHWRTLQFHFSAMASPCLLQVDGRNERAMRSAAAKAIAEVHRIEQKYSRYTPNSVISRINQAAGEAMVDIDPETVGLLDYADRLWALSDGLFDATSGVLRKAWDFKRAAKPGPGVLDRLLPLVGWQHVERKGSRVRLPMHGMELDVGGFGKEYAADRAALTLQQCGFEHALVNLGGDLNALGPRGLPECEGAPWTIEIQHPRPERPDAGTSLAHIPLGRGGLATSGDYERFFIVDEQRYCHVLDPRTGWPVNSVQSVSVLAANTSAAGAMTTIAMLKQRDAIAWLNTQHVDYLLVDSDARIHTNTSLQTNASPATIQRTPS</sequence>
<feature type="binding site" evidence="11">
    <location>
        <position position="273"/>
    </location>
    <ligand>
        <name>Mg(2+)</name>
        <dbReference type="ChEBI" id="CHEBI:18420"/>
    </ligand>
</feature>
<dbReference type="PANTHER" id="PTHR30040">
    <property type="entry name" value="THIAMINE BIOSYNTHESIS LIPOPROTEIN APBE"/>
    <property type="match status" value="1"/>
</dbReference>
<accession>A0A9X4NVL1</accession>
<evidence type="ECO:0000256" key="11">
    <source>
        <dbReference type="PIRSR" id="PIRSR006268-2"/>
    </source>
</evidence>
<evidence type="ECO:0000256" key="10">
    <source>
        <dbReference type="PIRNR" id="PIRNR006268"/>
    </source>
</evidence>
<dbReference type="Proteomes" id="UP001152876">
    <property type="component" value="Unassembled WGS sequence"/>
</dbReference>
<dbReference type="AlphaFoldDB" id="A0A9X4NVL1"/>
<comment type="similarity">
    <text evidence="10">Belongs to the ApbE family.</text>
</comment>
<comment type="cofactor">
    <cofactor evidence="11">
        <name>Mg(2+)</name>
        <dbReference type="ChEBI" id="CHEBI:18420"/>
    </cofactor>
    <cofactor evidence="11">
        <name>Mn(2+)</name>
        <dbReference type="ChEBI" id="CHEBI:29035"/>
    </cofactor>
    <text evidence="11">Magnesium. Can also use manganese.</text>
</comment>
<protein>
    <recommendedName>
        <fullName evidence="2 10">FAD:protein FMN transferase</fullName>
        <ecNumber evidence="1 10">2.7.1.180</ecNumber>
    </recommendedName>
    <alternativeName>
        <fullName evidence="8 10">Flavin transferase</fullName>
    </alternativeName>
</protein>
<comment type="catalytic activity">
    <reaction evidence="9 10">
        <text>L-threonyl-[protein] + FAD = FMN-L-threonyl-[protein] + AMP + H(+)</text>
        <dbReference type="Rhea" id="RHEA:36847"/>
        <dbReference type="Rhea" id="RHEA-COMP:11060"/>
        <dbReference type="Rhea" id="RHEA-COMP:11061"/>
        <dbReference type="ChEBI" id="CHEBI:15378"/>
        <dbReference type="ChEBI" id="CHEBI:30013"/>
        <dbReference type="ChEBI" id="CHEBI:57692"/>
        <dbReference type="ChEBI" id="CHEBI:74257"/>
        <dbReference type="ChEBI" id="CHEBI:456215"/>
        <dbReference type="EC" id="2.7.1.180"/>
    </reaction>
</comment>
<keyword evidence="3 10" id="KW-0285">Flavoprotein</keyword>
<evidence type="ECO:0000256" key="3">
    <source>
        <dbReference type="ARBA" id="ARBA00022630"/>
    </source>
</evidence>
<dbReference type="Gene3D" id="3.10.520.10">
    <property type="entry name" value="ApbE-like domains"/>
    <property type="match status" value="1"/>
</dbReference>
<dbReference type="PIRSF" id="PIRSF006268">
    <property type="entry name" value="ApbE"/>
    <property type="match status" value="1"/>
</dbReference>
<proteinExistence type="inferred from homology"/>
<evidence type="ECO:0000256" key="4">
    <source>
        <dbReference type="ARBA" id="ARBA00022679"/>
    </source>
</evidence>
<evidence type="ECO:0000256" key="8">
    <source>
        <dbReference type="ARBA" id="ARBA00031306"/>
    </source>
</evidence>
<evidence type="ECO:0000256" key="9">
    <source>
        <dbReference type="ARBA" id="ARBA00048540"/>
    </source>
</evidence>
<evidence type="ECO:0000256" key="2">
    <source>
        <dbReference type="ARBA" id="ARBA00016337"/>
    </source>
</evidence>
<keyword evidence="12" id="KW-0449">Lipoprotein</keyword>
<dbReference type="Pfam" id="PF02424">
    <property type="entry name" value="ApbE"/>
    <property type="match status" value="1"/>
</dbReference>
<dbReference type="InterPro" id="IPR024932">
    <property type="entry name" value="ApbE"/>
</dbReference>
<name>A0A9X4NVL1_9BURK</name>
<dbReference type="RefSeq" id="WP_068167209.1">
    <property type="nucleotide sequence ID" value="NZ_AOGK01000005.1"/>
</dbReference>
<dbReference type="SUPFAM" id="SSF143631">
    <property type="entry name" value="ApbE-like"/>
    <property type="match status" value="1"/>
</dbReference>
<keyword evidence="6 10" id="KW-0274">FAD</keyword>
<evidence type="ECO:0000313" key="12">
    <source>
        <dbReference type="EMBL" id="MDG5975225.1"/>
    </source>
</evidence>
<evidence type="ECO:0000256" key="7">
    <source>
        <dbReference type="ARBA" id="ARBA00022842"/>
    </source>
</evidence>
<keyword evidence="5 10" id="KW-0479">Metal-binding</keyword>
<keyword evidence="13" id="KW-1185">Reference proteome</keyword>
<dbReference type="EC" id="2.7.1.180" evidence="1 10"/>
<evidence type="ECO:0000256" key="6">
    <source>
        <dbReference type="ARBA" id="ARBA00022827"/>
    </source>
</evidence>
<evidence type="ECO:0000313" key="13">
    <source>
        <dbReference type="Proteomes" id="UP001152876"/>
    </source>
</evidence>
<feature type="binding site" evidence="11">
    <location>
        <position position="149"/>
    </location>
    <ligand>
        <name>Mg(2+)</name>
        <dbReference type="ChEBI" id="CHEBI:18420"/>
    </ligand>
</feature>
<dbReference type="OrthoDB" id="9778595at2"/>
<gene>
    <name evidence="12" type="ORF">H010_08206</name>
</gene>